<evidence type="ECO:0000259" key="1">
    <source>
        <dbReference type="Pfam" id="PF03478"/>
    </source>
</evidence>
<feature type="domain" description="KIB1-4 beta-propeller" evidence="1">
    <location>
        <begin position="17"/>
        <end position="294"/>
    </location>
</feature>
<evidence type="ECO:0000313" key="2">
    <source>
        <dbReference type="EMBL" id="CAL5017646.1"/>
    </source>
</evidence>
<proteinExistence type="predicted"/>
<dbReference type="AlphaFoldDB" id="A0ABC9CBC0"/>
<dbReference type="Pfam" id="PF03478">
    <property type="entry name" value="Beta-prop_KIB1-4"/>
    <property type="match status" value="1"/>
</dbReference>
<dbReference type="PANTHER" id="PTHR44259">
    <property type="entry name" value="OS07G0183000 PROTEIN-RELATED"/>
    <property type="match status" value="1"/>
</dbReference>
<organism evidence="2 3">
    <name type="scientific">Urochloa decumbens</name>
    <dbReference type="NCBI Taxonomy" id="240449"/>
    <lineage>
        <taxon>Eukaryota</taxon>
        <taxon>Viridiplantae</taxon>
        <taxon>Streptophyta</taxon>
        <taxon>Embryophyta</taxon>
        <taxon>Tracheophyta</taxon>
        <taxon>Spermatophyta</taxon>
        <taxon>Magnoliopsida</taxon>
        <taxon>Liliopsida</taxon>
        <taxon>Poales</taxon>
        <taxon>Poaceae</taxon>
        <taxon>PACMAD clade</taxon>
        <taxon>Panicoideae</taxon>
        <taxon>Panicodae</taxon>
        <taxon>Paniceae</taxon>
        <taxon>Melinidinae</taxon>
        <taxon>Urochloa</taxon>
    </lineage>
</organism>
<accession>A0ABC9CBC0</accession>
<dbReference type="InterPro" id="IPR050942">
    <property type="entry name" value="F-box_BR-signaling"/>
</dbReference>
<protein>
    <recommendedName>
        <fullName evidence="1">KIB1-4 beta-propeller domain-containing protein</fullName>
    </recommendedName>
</protein>
<gene>
    <name evidence="2" type="ORF">URODEC1_LOCUS73903</name>
</gene>
<name>A0ABC9CBC0_9POAL</name>
<keyword evidence="3" id="KW-1185">Reference proteome</keyword>
<evidence type="ECO:0000313" key="3">
    <source>
        <dbReference type="Proteomes" id="UP001497457"/>
    </source>
</evidence>
<dbReference type="PANTHER" id="PTHR44259:SF34">
    <property type="entry name" value="DUF295 DOMAIN-CONTAINING PROTEIN"/>
    <property type="match status" value="1"/>
</dbReference>
<reference evidence="2" key="1">
    <citation type="submission" date="2024-10" db="EMBL/GenBank/DDBJ databases">
        <authorList>
            <person name="Ryan C."/>
        </authorList>
    </citation>
    <scope>NUCLEOTIDE SEQUENCE [LARGE SCALE GENOMIC DNA]</scope>
</reference>
<dbReference type="EMBL" id="OZ075139">
    <property type="protein sequence ID" value="CAL5017646.1"/>
    <property type="molecule type" value="Genomic_DNA"/>
</dbReference>
<dbReference type="InterPro" id="IPR005174">
    <property type="entry name" value="KIB1-4_b-propeller"/>
</dbReference>
<sequence length="355" mass="40327">MVEDGINEGTFGLHDVSKGKSYCIHKKCLVNRFWIGGKDDWIVISDNRCSMNLINLLDGDSVPLPLLSTIDGVEINQHYDLEIVTKSCVRRLRRVVLCRTPLSSLGHAAIALFDDGLIAYTSKSEKAWKLLVHPTEWSGCLMYFPEVYLDALVHKRRIVAVDEEGDIFSWDIYHHRKYPLRIMKPDIPAIEGCNEEVFYFAKSPLDELILISMHGKGATSYMPSYRVVESEHNRFDHISAMIMHKFDDSDGTWQRICRVGLGQSLFLGLNYPFFGSWSGLKPNSVYVANVAHNDVMIIGMGSEADVGIKMQDYPIKDGFRLLDGHSMRTPMWFRPKRPSARRIEDLSSVFTFGAA</sequence>
<dbReference type="Proteomes" id="UP001497457">
    <property type="component" value="Chromosome 29rd"/>
</dbReference>